<dbReference type="GO" id="GO:0006814">
    <property type="term" value="P:sodium ion transport"/>
    <property type="evidence" value="ECO:0007669"/>
    <property type="project" value="UniProtKB-KW"/>
</dbReference>
<evidence type="ECO:0000256" key="10">
    <source>
        <dbReference type="ARBA" id="ARBA00023201"/>
    </source>
</evidence>
<keyword evidence="5 12" id="KW-0812">Transmembrane</keyword>
<feature type="transmembrane region" description="Helical" evidence="12">
    <location>
        <begin position="243"/>
        <end position="262"/>
    </location>
</feature>
<keyword evidence="3" id="KW-0813">Transport</keyword>
<evidence type="ECO:0000313" key="13">
    <source>
        <dbReference type="EMBL" id="KAF7996898.1"/>
    </source>
</evidence>
<reference evidence="13 14" key="1">
    <citation type="submission" date="2020-08" db="EMBL/GenBank/DDBJ databases">
        <title>Aphidius gifuensis genome sequencing and assembly.</title>
        <authorList>
            <person name="Du Z."/>
        </authorList>
    </citation>
    <scope>NUCLEOTIDE SEQUENCE [LARGE SCALE GENOMIC DNA]</scope>
    <source>
        <strain evidence="13">YNYX2018</strain>
        <tissue evidence="13">Adults</tissue>
    </source>
</reference>
<evidence type="ECO:0000313" key="14">
    <source>
        <dbReference type="Proteomes" id="UP000639338"/>
    </source>
</evidence>
<feature type="transmembrane region" description="Helical" evidence="12">
    <location>
        <begin position="60"/>
        <end position="84"/>
    </location>
</feature>
<keyword evidence="8" id="KW-0406">Ion transport</keyword>
<evidence type="ECO:0000256" key="12">
    <source>
        <dbReference type="SAM" id="Phobius"/>
    </source>
</evidence>
<feature type="transmembrane region" description="Helical" evidence="12">
    <location>
        <begin position="132"/>
        <end position="157"/>
    </location>
</feature>
<dbReference type="CDD" id="cd11492">
    <property type="entry name" value="SLC5sbd_NIS-SMVT"/>
    <property type="match status" value="1"/>
</dbReference>
<feature type="transmembrane region" description="Helical" evidence="12">
    <location>
        <begin position="283"/>
        <end position="309"/>
    </location>
</feature>
<dbReference type="InterPro" id="IPR051163">
    <property type="entry name" value="Sodium:Solute_Symporter_SSF"/>
</dbReference>
<dbReference type="EMBL" id="JACMRX010000001">
    <property type="protein sequence ID" value="KAF7996898.1"/>
    <property type="molecule type" value="Genomic_DNA"/>
</dbReference>
<evidence type="ECO:0000256" key="5">
    <source>
        <dbReference type="ARBA" id="ARBA00022692"/>
    </source>
</evidence>
<comment type="similarity">
    <text evidence="2 11">Belongs to the sodium:solute symporter (SSF) (TC 2.A.21) family.</text>
</comment>
<keyword evidence="14" id="KW-1185">Reference proteome</keyword>
<dbReference type="GO" id="GO:0015293">
    <property type="term" value="F:symporter activity"/>
    <property type="evidence" value="ECO:0007669"/>
    <property type="project" value="TreeGrafter"/>
</dbReference>
<feature type="transmembrane region" description="Helical" evidence="12">
    <location>
        <begin position="513"/>
        <end position="535"/>
    </location>
</feature>
<keyword evidence="6 12" id="KW-1133">Transmembrane helix</keyword>
<sequence length="583" mass="64710">MFNETDVNLGHMTLGFVDYLIFILLLGVSLLIGVYFAFFSKQNNTNEYLFGGKTMNYLPIAMSILASHVSGMTLLGVPTEVYYYGSQYTAVIFTTLFTAIITIYIFLPVFYKLQLPSTFRYLEIRFAKPVKLLCSGLYIISLLIYIPIVVYVPALAFSQVTKFSIHALTPIICIVCITYTTMGGLKAVVWTDTIQLSLTFGGLIAILIIGIKKVGGFAEVIRISDEGGRLIFFNTNPDPFQRSSFWAMSVGMTFHFVGHISINQGVIQRFLSVPTQRHAIISMLLMSGGMIFIKLIAVLVGLAIFAYYYNCDPLITNAIKQSDQIFPFYVMDITGNLSGLPGLFLAGLVSSALSTMSCSLNTLSGSIYEDFIDSWIPENENKEEKAANIMKILVVIIGVVSVGLVFVVENLGTIFEMGISMRAVVDGPVLGLFILGIMVPWVKTRGAMIGTFTSLVILSWLGGGTQWYKIQGKLKHNKLPVSVDGCSYPLNETIITQLLFNDDDAPIIYHFSFLYYTLLGLFICIFTAIIGSILLGETELNSIDPNHITPIMQRFLPKKNIYREIPMRIIDDVMGPVDKSIKN</sequence>
<evidence type="ECO:0000256" key="3">
    <source>
        <dbReference type="ARBA" id="ARBA00022448"/>
    </source>
</evidence>
<feature type="transmembrane region" description="Helical" evidence="12">
    <location>
        <begin position="423"/>
        <end position="442"/>
    </location>
</feature>
<evidence type="ECO:0000256" key="7">
    <source>
        <dbReference type="ARBA" id="ARBA00023053"/>
    </source>
</evidence>
<evidence type="ECO:0000256" key="6">
    <source>
        <dbReference type="ARBA" id="ARBA00022989"/>
    </source>
</evidence>
<evidence type="ECO:0000256" key="2">
    <source>
        <dbReference type="ARBA" id="ARBA00006434"/>
    </source>
</evidence>
<feature type="transmembrane region" description="Helical" evidence="12">
    <location>
        <begin position="90"/>
        <end position="111"/>
    </location>
</feature>
<proteinExistence type="inferred from homology"/>
<organism evidence="13 14">
    <name type="scientific">Aphidius gifuensis</name>
    <name type="common">Parasitoid wasp</name>
    <dbReference type="NCBI Taxonomy" id="684658"/>
    <lineage>
        <taxon>Eukaryota</taxon>
        <taxon>Metazoa</taxon>
        <taxon>Ecdysozoa</taxon>
        <taxon>Arthropoda</taxon>
        <taxon>Hexapoda</taxon>
        <taxon>Insecta</taxon>
        <taxon>Pterygota</taxon>
        <taxon>Neoptera</taxon>
        <taxon>Endopterygota</taxon>
        <taxon>Hymenoptera</taxon>
        <taxon>Apocrita</taxon>
        <taxon>Ichneumonoidea</taxon>
        <taxon>Braconidae</taxon>
        <taxon>Aphidiinae</taxon>
        <taxon>Aphidius</taxon>
    </lineage>
</organism>
<dbReference type="PANTHER" id="PTHR42985">
    <property type="entry name" value="SODIUM-COUPLED MONOCARBOXYLATE TRANSPORTER"/>
    <property type="match status" value="1"/>
</dbReference>
<comment type="subcellular location">
    <subcellularLocation>
        <location evidence="1">Cell membrane</location>
        <topology evidence="1">Multi-pass membrane protein</topology>
    </subcellularLocation>
</comment>
<dbReference type="PANTHER" id="PTHR42985:SF21">
    <property type="entry name" value="SODIUM-DEPENDENT MULTIVITAMIN TRANSPORTER-LIKE PROTEIN"/>
    <property type="match status" value="1"/>
</dbReference>
<feature type="transmembrane region" description="Helical" evidence="12">
    <location>
        <begin position="194"/>
        <end position="211"/>
    </location>
</feature>
<keyword evidence="7" id="KW-0915">Sodium</keyword>
<dbReference type="NCBIfam" id="TIGR00813">
    <property type="entry name" value="sss"/>
    <property type="match status" value="1"/>
</dbReference>
<evidence type="ECO:0000256" key="8">
    <source>
        <dbReference type="ARBA" id="ARBA00023065"/>
    </source>
</evidence>
<feature type="transmembrane region" description="Helical" evidence="12">
    <location>
        <begin position="448"/>
        <end position="468"/>
    </location>
</feature>
<dbReference type="Proteomes" id="UP000639338">
    <property type="component" value="Unassembled WGS sequence"/>
</dbReference>
<evidence type="ECO:0000256" key="4">
    <source>
        <dbReference type="ARBA" id="ARBA00022475"/>
    </source>
</evidence>
<keyword evidence="9 12" id="KW-0472">Membrane</keyword>
<protein>
    <submittedName>
        <fullName evidence="13">Uncharacterized protein</fullName>
    </submittedName>
</protein>
<gene>
    <name evidence="13" type="ORF">HCN44_002544</name>
</gene>
<dbReference type="InterPro" id="IPR038377">
    <property type="entry name" value="Na/Glc_symporter_sf"/>
</dbReference>
<keyword evidence="4" id="KW-1003">Cell membrane</keyword>
<feature type="transmembrane region" description="Helical" evidence="12">
    <location>
        <begin position="163"/>
        <end position="182"/>
    </location>
</feature>
<dbReference type="GO" id="GO:0005886">
    <property type="term" value="C:plasma membrane"/>
    <property type="evidence" value="ECO:0007669"/>
    <property type="project" value="UniProtKB-SubCell"/>
</dbReference>
<dbReference type="InterPro" id="IPR001734">
    <property type="entry name" value="Na/solute_symporter"/>
</dbReference>
<evidence type="ECO:0000256" key="1">
    <source>
        <dbReference type="ARBA" id="ARBA00004651"/>
    </source>
</evidence>
<dbReference type="Pfam" id="PF00474">
    <property type="entry name" value="SSF"/>
    <property type="match status" value="1"/>
</dbReference>
<accession>A0A834Y0D5</accession>
<name>A0A834Y0D5_APHGI</name>
<feature type="transmembrane region" description="Helical" evidence="12">
    <location>
        <begin position="20"/>
        <end position="39"/>
    </location>
</feature>
<keyword evidence="10" id="KW-0739">Sodium transport</keyword>
<feature type="transmembrane region" description="Helical" evidence="12">
    <location>
        <begin position="389"/>
        <end position="411"/>
    </location>
</feature>
<evidence type="ECO:0000256" key="9">
    <source>
        <dbReference type="ARBA" id="ARBA00023136"/>
    </source>
</evidence>
<dbReference type="OrthoDB" id="6132759at2759"/>
<dbReference type="AlphaFoldDB" id="A0A834Y0D5"/>
<evidence type="ECO:0000256" key="11">
    <source>
        <dbReference type="RuleBase" id="RU362091"/>
    </source>
</evidence>
<dbReference type="PROSITE" id="PS50283">
    <property type="entry name" value="NA_SOLUT_SYMP_3"/>
    <property type="match status" value="1"/>
</dbReference>
<dbReference type="Gene3D" id="1.20.1730.10">
    <property type="entry name" value="Sodium/glucose cotransporter"/>
    <property type="match status" value="1"/>
</dbReference>
<comment type="caution">
    <text evidence="13">The sequence shown here is derived from an EMBL/GenBank/DDBJ whole genome shotgun (WGS) entry which is preliminary data.</text>
</comment>